<evidence type="ECO:0000259" key="5">
    <source>
        <dbReference type="Pfam" id="PF13178"/>
    </source>
</evidence>
<dbReference type="EMBL" id="VEPZ02000879">
    <property type="protein sequence ID" value="KAE8713264.1"/>
    <property type="molecule type" value="Genomic_DNA"/>
</dbReference>
<accession>A0A6A3B7S4</accession>
<evidence type="ECO:0000313" key="7">
    <source>
        <dbReference type="Proteomes" id="UP000436088"/>
    </source>
</evidence>
<keyword evidence="1" id="KW-0112">Calmodulin-binding</keyword>
<evidence type="ECO:0000256" key="2">
    <source>
        <dbReference type="ARBA" id="ARBA00024341"/>
    </source>
</evidence>
<comment type="similarity">
    <text evidence="2">Belongs to the IQD family.</text>
</comment>
<keyword evidence="7" id="KW-1185">Reference proteome</keyword>
<evidence type="ECO:0000256" key="4">
    <source>
        <dbReference type="SAM" id="MobiDB-lite"/>
    </source>
</evidence>
<dbReference type="GO" id="GO:0005516">
    <property type="term" value="F:calmodulin binding"/>
    <property type="evidence" value="ECO:0007669"/>
    <property type="project" value="UniProtKB-KW"/>
</dbReference>
<dbReference type="SMART" id="SM00015">
    <property type="entry name" value="IQ"/>
    <property type="match status" value="2"/>
</dbReference>
<dbReference type="Pfam" id="PF00612">
    <property type="entry name" value="IQ"/>
    <property type="match status" value="2"/>
</dbReference>
<comment type="subunit">
    <text evidence="3">Binds to multiple calmodulin (CaM) in the presence of Ca(2+) and CaM-like proteins.</text>
</comment>
<proteinExistence type="inferred from homology"/>
<feature type="region of interest" description="Disordered" evidence="4">
    <location>
        <begin position="201"/>
        <end position="221"/>
    </location>
</feature>
<dbReference type="InterPro" id="IPR025064">
    <property type="entry name" value="DUF4005"/>
</dbReference>
<dbReference type="Proteomes" id="UP000436088">
    <property type="component" value="Unassembled WGS sequence"/>
</dbReference>
<dbReference type="PROSITE" id="PS50096">
    <property type="entry name" value="IQ"/>
    <property type="match status" value="2"/>
</dbReference>
<feature type="compositionally biased region" description="Polar residues" evidence="4">
    <location>
        <begin position="287"/>
        <end position="297"/>
    </location>
</feature>
<dbReference type="PANTHER" id="PTHR32295:SF263">
    <property type="entry name" value="DUF4005 DOMAIN-CONTAINING PROTEIN"/>
    <property type="match status" value="1"/>
</dbReference>
<dbReference type="AlphaFoldDB" id="A0A6A3B7S4"/>
<dbReference type="Pfam" id="PF13178">
    <property type="entry name" value="DUF4005"/>
    <property type="match status" value="1"/>
</dbReference>
<reference evidence="6" key="1">
    <citation type="submission" date="2019-09" db="EMBL/GenBank/DDBJ databases">
        <title>Draft genome information of white flower Hibiscus syriacus.</title>
        <authorList>
            <person name="Kim Y.-M."/>
        </authorList>
    </citation>
    <scope>NUCLEOTIDE SEQUENCE [LARGE SCALE GENOMIC DNA]</scope>
    <source>
        <strain evidence="6">YM2019G1</strain>
    </source>
</reference>
<feature type="domain" description="DUF4005" evidence="5">
    <location>
        <begin position="263"/>
        <end position="315"/>
    </location>
</feature>
<dbReference type="OrthoDB" id="1298402at2759"/>
<gene>
    <name evidence="6" type="ORF">F3Y22_tig00110213pilonHSYRG00215</name>
</gene>
<dbReference type="Gene3D" id="1.20.5.190">
    <property type="match status" value="1"/>
</dbReference>
<dbReference type="InterPro" id="IPR000048">
    <property type="entry name" value="IQ_motif_EF-hand-BS"/>
</dbReference>
<feature type="compositionally biased region" description="Polar residues" evidence="4">
    <location>
        <begin position="317"/>
        <end position="328"/>
    </location>
</feature>
<feature type="compositionally biased region" description="Polar residues" evidence="4">
    <location>
        <begin position="265"/>
        <end position="276"/>
    </location>
</feature>
<dbReference type="CDD" id="cd23767">
    <property type="entry name" value="IQCD"/>
    <property type="match status" value="1"/>
</dbReference>
<comment type="caution">
    <text evidence="6">The sequence shown here is derived from an EMBL/GenBank/DDBJ whole genome shotgun (WGS) entry which is preliminary data.</text>
</comment>
<evidence type="ECO:0000313" key="6">
    <source>
        <dbReference type="EMBL" id="KAE8713264.1"/>
    </source>
</evidence>
<feature type="region of interest" description="Disordered" evidence="4">
    <location>
        <begin position="247"/>
        <end position="328"/>
    </location>
</feature>
<name>A0A6A3B7S4_HIBSY</name>
<evidence type="ECO:0000256" key="3">
    <source>
        <dbReference type="ARBA" id="ARBA00024378"/>
    </source>
</evidence>
<organism evidence="6 7">
    <name type="scientific">Hibiscus syriacus</name>
    <name type="common">Rose of Sharon</name>
    <dbReference type="NCBI Taxonomy" id="106335"/>
    <lineage>
        <taxon>Eukaryota</taxon>
        <taxon>Viridiplantae</taxon>
        <taxon>Streptophyta</taxon>
        <taxon>Embryophyta</taxon>
        <taxon>Tracheophyta</taxon>
        <taxon>Spermatophyta</taxon>
        <taxon>Magnoliopsida</taxon>
        <taxon>eudicotyledons</taxon>
        <taxon>Gunneridae</taxon>
        <taxon>Pentapetalae</taxon>
        <taxon>rosids</taxon>
        <taxon>malvids</taxon>
        <taxon>Malvales</taxon>
        <taxon>Malvaceae</taxon>
        <taxon>Malvoideae</taxon>
        <taxon>Hibiscus</taxon>
    </lineage>
</organism>
<protein>
    <submittedName>
        <fullName evidence="6">Pseudouridine synthase family protein, putative isoform 1</fullName>
    </submittedName>
</protein>
<evidence type="ECO:0000256" key="1">
    <source>
        <dbReference type="ARBA" id="ARBA00022860"/>
    </source>
</evidence>
<dbReference type="PANTHER" id="PTHR32295">
    <property type="entry name" value="IQ-DOMAIN 5-RELATED"/>
    <property type="match status" value="1"/>
</dbReference>
<sequence length="328" mass="37068">MGKASKWLRNFLIGRKDNEGKRKNVSVSFEDHGSSMANPPPSPLRRIWSFGKSASDVRVCKSSRSFNTMTASSIVNQAALDLENQHDNTRVLSMAAYETSLTSRAIKDDAARRIQASFRAYLARRALHALKGLVKLQALVRGHLVRKQTTATLRCMHALMSIQLQARVQRIRMASKPQLTPKSQLSTHGRLPLEMGFKREQKDEKNGAFKSKNGFTNRSKTERIEQGITRCFFDEISASKKKQNYEEFSFTTPNSPRHCPPLKSKPTTPGRSSFSSYEYPWMPKYMANTQSSRAKVRSQSEPKQRPASSFKAKGKRTASSEQTNDNNM</sequence>